<feature type="transmembrane region" description="Helical" evidence="8">
    <location>
        <begin position="57"/>
        <end position="77"/>
    </location>
</feature>
<dbReference type="Pfam" id="PF00083">
    <property type="entry name" value="Sugar_tr"/>
    <property type="match status" value="1"/>
</dbReference>
<evidence type="ECO:0000256" key="4">
    <source>
        <dbReference type="ARBA" id="ARBA00022692"/>
    </source>
</evidence>
<organism evidence="10 11">
    <name type="scientific">Angustibacter luteus</name>
    <dbReference type="NCBI Taxonomy" id="658456"/>
    <lineage>
        <taxon>Bacteria</taxon>
        <taxon>Bacillati</taxon>
        <taxon>Actinomycetota</taxon>
        <taxon>Actinomycetes</taxon>
        <taxon>Kineosporiales</taxon>
        <taxon>Kineosporiaceae</taxon>
    </lineage>
</organism>
<dbReference type="PROSITE" id="PS50850">
    <property type="entry name" value="MFS"/>
    <property type="match status" value="1"/>
</dbReference>
<dbReference type="SUPFAM" id="SSF103473">
    <property type="entry name" value="MFS general substrate transporter"/>
    <property type="match status" value="1"/>
</dbReference>
<comment type="subcellular location">
    <subcellularLocation>
        <location evidence="1">Cell membrane</location>
        <topology evidence="1">Multi-pass membrane protein</topology>
    </subcellularLocation>
</comment>
<dbReference type="Proteomes" id="UP001596189">
    <property type="component" value="Unassembled WGS sequence"/>
</dbReference>
<evidence type="ECO:0000256" key="1">
    <source>
        <dbReference type="ARBA" id="ARBA00004651"/>
    </source>
</evidence>
<dbReference type="InterPro" id="IPR051084">
    <property type="entry name" value="H+-coupled_symporters"/>
</dbReference>
<evidence type="ECO:0000256" key="5">
    <source>
        <dbReference type="ARBA" id="ARBA00022847"/>
    </source>
</evidence>
<evidence type="ECO:0000313" key="10">
    <source>
        <dbReference type="EMBL" id="MFC6009287.1"/>
    </source>
</evidence>
<keyword evidence="6 8" id="KW-1133">Transmembrane helix</keyword>
<keyword evidence="5" id="KW-0769">Symport</keyword>
<proteinExistence type="predicted"/>
<feature type="transmembrane region" description="Helical" evidence="8">
    <location>
        <begin position="307"/>
        <end position="326"/>
    </location>
</feature>
<feature type="transmembrane region" description="Helical" evidence="8">
    <location>
        <begin position="332"/>
        <end position="355"/>
    </location>
</feature>
<evidence type="ECO:0000256" key="6">
    <source>
        <dbReference type="ARBA" id="ARBA00022989"/>
    </source>
</evidence>
<keyword evidence="11" id="KW-1185">Reference proteome</keyword>
<keyword evidence="2" id="KW-0813">Transport</keyword>
<dbReference type="PROSITE" id="PS00216">
    <property type="entry name" value="SUGAR_TRANSPORT_1"/>
    <property type="match status" value="1"/>
</dbReference>
<sequence length="432" mass="44031">MPAGSGPSTARVVPRRALVVVCAASAVEWYDYAVYGALASVLVGVVLPSGAAREGLVPVFAVFATSFLTRPLGAILVGLRADRSGRRQALATMVLLMTAATAAIGLLPPWSAIGLLAPVLLLLLRMVQGFSSGGGISSSIPFVAESAPRTRWGLYGGWHTSTVAGGIASGIAVAGIVSAVLSADDLQRWGWRIPFLLAVPLGLVGWSGWRRLGETAEFRALGPGRPAPSLGRVWREHGRAVRTGFALIGVLAATFNVWFVFLPAHLVAEDVHRLPVALGCAGAGLVVAALSAPLLGLLSDRVGRRPLLATGTVGLGVLVLPLYGLASSGSTSGLLVADVVVGALLGSLVVSAYLAERFPVELRATGVAMTYGLATALVGGTAPLIGSVLANRGWPAGGAIYLAAWCAAGVVATVRAPIALSSPGRLAERAPC</sequence>
<keyword evidence="7 8" id="KW-0472">Membrane</keyword>
<dbReference type="InterPro" id="IPR005828">
    <property type="entry name" value="MFS_sugar_transport-like"/>
</dbReference>
<reference evidence="11" key="1">
    <citation type="journal article" date="2019" name="Int. J. Syst. Evol. Microbiol.">
        <title>The Global Catalogue of Microorganisms (GCM) 10K type strain sequencing project: providing services to taxonomists for standard genome sequencing and annotation.</title>
        <authorList>
            <consortium name="The Broad Institute Genomics Platform"/>
            <consortium name="The Broad Institute Genome Sequencing Center for Infectious Disease"/>
            <person name="Wu L."/>
            <person name="Ma J."/>
        </authorList>
    </citation>
    <scope>NUCLEOTIDE SEQUENCE [LARGE SCALE GENOMIC DNA]</scope>
    <source>
        <strain evidence="11">KACC 14249</strain>
    </source>
</reference>
<feature type="transmembrane region" description="Helical" evidence="8">
    <location>
        <begin position="245"/>
        <end position="268"/>
    </location>
</feature>
<feature type="transmembrane region" description="Helical" evidence="8">
    <location>
        <begin position="398"/>
        <end position="420"/>
    </location>
</feature>
<name>A0ABW1JIT0_9ACTN</name>
<gene>
    <name evidence="10" type="ORF">ACFQDO_19325</name>
</gene>
<keyword evidence="4 8" id="KW-0812">Transmembrane</keyword>
<evidence type="ECO:0000256" key="8">
    <source>
        <dbReference type="SAM" id="Phobius"/>
    </source>
</evidence>
<dbReference type="Gene3D" id="1.20.1250.20">
    <property type="entry name" value="MFS general substrate transporter like domains"/>
    <property type="match status" value="2"/>
</dbReference>
<dbReference type="PANTHER" id="PTHR43528">
    <property type="entry name" value="ALPHA-KETOGLUTARATE PERMEASE"/>
    <property type="match status" value="1"/>
</dbReference>
<evidence type="ECO:0000256" key="3">
    <source>
        <dbReference type="ARBA" id="ARBA00022475"/>
    </source>
</evidence>
<dbReference type="EMBL" id="JBHSRD010000008">
    <property type="protein sequence ID" value="MFC6009287.1"/>
    <property type="molecule type" value="Genomic_DNA"/>
</dbReference>
<evidence type="ECO:0000256" key="2">
    <source>
        <dbReference type="ARBA" id="ARBA00022448"/>
    </source>
</evidence>
<dbReference type="InterPro" id="IPR020846">
    <property type="entry name" value="MFS_dom"/>
</dbReference>
<evidence type="ECO:0000256" key="7">
    <source>
        <dbReference type="ARBA" id="ARBA00023136"/>
    </source>
</evidence>
<accession>A0ABW1JIT0</accession>
<comment type="caution">
    <text evidence="10">The sequence shown here is derived from an EMBL/GenBank/DDBJ whole genome shotgun (WGS) entry which is preliminary data.</text>
</comment>
<dbReference type="PANTHER" id="PTHR43528:SF1">
    <property type="entry name" value="ALPHA-KETOGLUTARATE PERMEASE"/>
    <property type="match status" value="1"/>
</dbReference>
<feature type="transmembrane region" description="Helical" evidence="8">
    <location>
        <begin position="189"/>
        <end position="209"/>
    </location>
</feature>
<evidence type="ECO:0000313" key="11">
    <source>
        <dbReference type="Proteomes" id="UP001596189"/>
    </source>
</evidence>
<feature type="transmembrane region" description="Helical" evidence="8">
    <location>
        <begin position="367"/>
        <end position="386"/>
    </location>
</feature>
<feature type="transmembrane region" description="Helical" evidence="8">
    <location>
        <begin position="113"/>
        <end position="131"/>
    </location>
</feature>
<dbReference type="InterPro" id="IPR005829">
    <property type="entry name" value="Sugar_transporter_CS"/>
</dbReference>
<feature type="transmembrane region" description="Helical" evidence="8">
    <location>
        <begin position="152"/>
        <end position="177"/>
    </location>
</feature>
<dbReference type="RefSeq" id="WP_345717805.1">
    <property type="nucleotide sequence ID" value="NZ_BAABFP010000007.1"/>
</dbReference>
<keyword evidence="3" id="KW-1003">Cell membrane</keyword>
<feature type="transmembrane region" description="Helical" evidence="8">
    <location>
        <begin position="274"/>
        <end position="295"/>
    </location>
</feature>
<evidence type="ECO:0000259" key="9">
    <source>
        <dbReference type="PROSITE" id="PS50850"/>
    </source>
</evidence>
<protein>
    <submittedName>
        <fullName evidence="10">MFS transporter</fullName>
    </submittedName>
</protein>
<dbReference type="InterPro" id="IPR036259">
    <property type="entry name" value="MFS_trans_sf"/>
</dbReference>
<feature type="domain" description="Major facilitator superfamily (MFS) profile" evidence="9">
    <location>
        <begin position="17"/>
        <end position="421"/>
    </location>
</feature>